<keyword evidence="8" id="KW-0256">Endoplasmic reticulum</keyword>
<keyword evidence="9" id="KW-0653">Protein transport</keyword>
<name>A0AAD5FY31_9ASCO</name>
<keyword evidence="7 13" id="KW-0812">Transmembrane</keyword>
<evidence type="ECO:0000256" key="10">
    <source>
        <dbReference type="ARBA" id="ARBA00022989"/>
    </source>
</evidence>
<sequence>MRVKYTAIGRAEMLNFMYLLIGLIVSSLIVDCGVSPPSSSTYPYFVSLQIGVSSGVVVCLLYNGLLCFQFWEDGTRKSLLILRSIVLGWFAINFVISLVSFQDWGTALDYRKTTTVFVVSYVLNAVLLAVYVVSQLILVIFALKSVWALGAILLGGFFFIAGQILMYVFSMDICEGSSHYIDGLFFGSLCNVFTVMMIYKYWDMITDDDLEFSVANVEQVVNEFGPNNNGGVGVLYDDEKRSSSMFY</sequence>
<keyword evidence="6" id="KW-0813">Transport</keyword>
<keyword evidence="11 13" id="KW-0472">Membrane</keyword>
<dbReference type="GO" id="GO:0006457">
    <property type="term" value="P:protein folding"/>
    <property type="evidence" value="ECO:0007669"/>
    <property type="project" value="TreeGrafter"/>
</dbReference>
<protein>
    <recommendedName>
        <fullName evidence="5">Chitin synthase export chaperone</fullName>
    </recommendedName>
</protein>
<dbReference type="RefSeq" id="XP_051608252.1">
    <property type="nucleotide sequence ID" value="XM_051752643.1"/>
</dbReference>
<proteinExistence type="inferred from homology"/>
<comment type="subunit">
    <text evidence="4">Interacts with CHS3.</text>
</comment>
<dbReference type="Proteomes" id="UP001204833">
    <property type="component" value="Unassembled WGS sequence"/>
</dbReference>
<keyword evidence="12" id="KW-0961">Cell wall biogenesis/degradation</keyword>
<evidence type="ECO:0000256" key="4">
    <source>
        <dbReference type="ARBA" id="ARBA00011864"/>
    </source>
</evidence>
<feature type="transmembrane region" description="Helical" evidence="13">
    <location>
        <begin position="121"/>
        <end position="141"/>
    </location>
</feature>
<evidence type="ECO:0000256" key="1">
    <source>
        <dbReference type="ARBA" id="ARBA00002732"/>
    </source>
</evidence>
<evidence type="ECO:0000256" key="3">
    <source>
        <dbReference type="ARBA" id="ARBA00009274"/>
    </source>
</evidence>
<gene>
    <name evidence="14" type="ORF">KGF57_003243</name>
</gene>
<evidence type="ECO:0000256" key="11">
    <source>
        <dbReference type="ARBA" id="ARBA00023136"/>
    </source>
</evidence>
<reference evidence="14 15" key="1">
    <citation type="journal article" date="2022" name="DNA Res.">
        <title>Genome analysis of five recently described species of the CUG-Ser clade uncovers Candida theae as a new hybrid lineage with pathogenic potential in the Candida parapsilosis species complex.</title>
        <authorList>
            <person name="Mixao V."/>
            <person name="Del Olmo V."/>
            <person name="Hegedusova E."/>
            <person name="Saus E."/>
            <person name="Pryszcz L."/>
            <person name="Cillingova A."/>
            <person name="Nosek J."/>
            <person name="Gabaldon T."/>
        </authorList>
    </citation>
    <scope>NUCLEOTIDE SEQUENCE [LARGE SCALE GENOMIC DNA]</scope>
    <source>
        <strain evidence="14 15">CBS 12239</strain>
    </source>
</reference>
<dbReference type="EMBL" id="JAIHNG010000121">
    <property type="protein sequence ID" value="KAI5957549.1"/>
    <property type="molecule type" value="Genomic_DNA"/>
</dbReference>
<organism evidence="14 15">
    <name type="scientific">Candida theae</name>
    <dbReference type="NCBI Taxonomy" id="1198502"/>
    <lineage>
        <taxon>Eukaryota</taxon>
        <taxon>Fungi</taxon>
        <taxon>Dikarya</taxon>
        <taxon>Ascomycota</taxon>
        <taxon>Saccharomycotina</taxon>
        <taxon>Pichiomycetes</taxon>
        <taxon>Debaryomycetaceae</taxon>
        <taxon>Candida/Lodderomyces clade</taxon>
        <taxon>Candida</taxon>
    </lineage>
</organism>
<dbReference type="GeneID" id="76151302"/>
<feature type="transmembrane region" description="Helical" evidence="13">
    <location>
        <begin position="180"/>
        <end position="199"/>
    </location>
</feature>
<evidence type="ECO:0000313" key="14">
    <source>
        <dbReference type="EMBL" id="KAI5957549.1"/>
    </source>
</evidence>
<dbReference type="AlphaFoldDB" id="A0AAD5FY31"/>
<evidence type="ECO:0000256" key="2">
    <source>
        <dbReference type="ARBA" id="ARBA00004477"/>
    </source>
</evidence>
<comment type="similarity">
    <text evidence="3">Belongs to the CHS7 family.</text>
</comment>
<comment type="subcellular location">
    <subcellularLocation>
        <location evidence="2">Endoplasmic reticulum membrane</location>
        <topology evidence="2">Multi-pass membrane protein</topology>
    </subcellularLocation>
</comment>
<evidence type="ECO:0000256" key="8">
    <source>
        <dbReference type="ARBA" id="ARBA00022824"/>
    </source>
</evidence>
<keyword evidence="15" id="KW-1185">Reference proteome</keyword>
<evidence type="ECO:0000256" key="13">
    <source>
        <dbReference type="SAM" id="Phobius"/>
    </source>
</evidence>
<evidence type="ECO:0000256" key="7">
    <source>
        <dbReference type="ARBA" id="ARBA00022692"/>
    </source>
</evidence>
<dbReference type="Pfam" id="PF12271">
    <property type="entry name" value="Chs7"/>
    <property type="match status" value="1"/>
</dbReference>
<dbReference type="PANTHER" id="PTHR35329:SF2">
    <property type="entry name" value="CHITIN SYNTHASE EXPORT CHAPERONE"/>
    <property type="match status" value="1"/>
</dbReference>
<dbReference type="GO" id="GO:0015031">
    <property type="term" value="P:protein transport"/>
    <property type="evidence" value="ECO:0007669"/>
    <property type="project" value="UniProtKB-KW"/>
</dbReference>
<feature type="transmembrane region" description="Helical" evidence="13">
    <location>
        <begin position="12"/>
        <end position="30"/>
    </location>
</feature>
<keyword evidence="10 13" id="KW-1133">Transmembrane helix</keyword>
<evidence type="ECO:0000256" key="6">
    <source>
        <dbReference type="ARBA" id="ARBA00022448"/>
    </source>
</evidence>
<evidence type="ECO:0000256" key="12">
    <source>
        <dbReference type="ARBA" id="ARBA00023316"/>
    </source>
</evidence>
<feature type="transmembrane region" description="Helical" evidence="13">
    <location>
        <begin position="146"/>
        <end position="168"/>
    </location>
</feature>
<dbReference type="GO" id="GO:0005789">
    <property type="term" value="C:endoplasmic reticulum membrane"/>
    <property type="evidence" value="ECO:0007669"/>
    <property type="project" value="UniProtKB-SubCell"/>
</dbReference>
<dbReference type="GO" id="GO:0071555">
    <property type="term" value="P:cell wall organization"/>
    <property type="evidence" value="ECO:0007669"/>
    <property type="project" value="UniProtKB-KW"/>
</dbReference>
<comment type="caution">
    <text evidence="14">The sequence shown here is derived from an EMBL/GenBank/DDBJ whole genome shotgun (WGS) entry which is preliminary data.</text>
</comment>
<evidence type="ECO:0000313" key="15">
    <source>
        <dbReference type="Proteomes" id="UP001204833"/>
    </source>
</evidence>
<evidence type="ECO:0000256" key="5">
    <source>
        <dbReference type="ARBA" id="ARBA00018354"/>
    </source>
</evidence>
<feature type="transmembrane region" description="Helical" evidence="13">
    <location>
        <begin position="80"/>
        <end position="101"/>
    </location>
</feature>
<comment type="function">
    <text evidence="1">Chaperone required for the export of the chitin synthase CHS3 from the endoplasmic reticulum.</text>
</comment>
<dbReference type="GO" id="GO:0051082">
    <property type="term" value="F:unfolded protein binding"/>
    <property type="evidence" value="ECO:0007669"/>
    <property type="project" value="TreeGrafter"/>
</dbReference>
<accession>A0AAD5FY31</accession>
<dbReference type="InterPro" id="IPR022057">
    <property type="entry name" value="Chs7"/>
</dbReference>
<evidence type="ECO:0000256" key="9">
    <source>
        <dbReference type="ARBA" id="ARBA00022927"/>
    </source>
</evidence>
<dbReference type="PANTHER" id="PTHR35329">
    <property type="entry name" value="CHITIN SYNTHASE EXPORT CHAPERONE"/>
    <property type="match status" value="1"/>
</dbReference>
<feature type="transmembrane region" description="Helical" evidence="13">
    <location>
        <begin position="42"/>
        <end position="68"/>
    </location>
</feature>